<feature type="region of interest" description="Disordered" evidence="1">
    <location>
        <begin position="190"/>
        <end position="213"/>
    </location>
</feature>
<dbReference type="SUPFAM" id="SSF52980">
    <property type="entry name" value="Restriction endonuclease-like"/>
    <property type="match status" value="1"/>
</dbReference>
<dbReference type="InterPro" id="IPR011335">
    <property type="entry name" value="Restrct_endonuc-II-like"/>
</dbReference>
<dbReference type="Proteomes" id="UP000440224">
    <property type="component" value="Unassembled WGS sequence"/>
</dbReference>
<feature type="domain" description="Putative restriction endonuclease" evidence="2">
    <location>
        <begin position="12"/>
        <end position="179"/>
    </location>
</feature>
<protein>
    <submittedName>
        <fullName evidence="3">Uma2 family endonuclease</fullName>
    </submittedName>
</protein>
<keyword evidence="3" id="KW-0255">Endonuclease</keyword>
<evidence type="ECO:0000313" key="3">
    <source>
        <dbReference type="EMBL" id="MRG94586.1"/>
    </source>
</evidence>
<dbReference type="EMBL" id="WJIE01000006">
    <property type="protein sequence ID" value="MRG94586.1"/>
    <property type="molecule type" value="Genomic_DNA"/>
</dbReference>
<evidence type="ECO:0000256" key="1">
    <source>
        <dbReference type="SAM" id="MobiDB-lite"/>
    </source>
</evidence>
<dbReference type="AlphaFoldDB" id="A0A6N7PUV6"/>
<dbReference type="Gene3D" id="3.90.1570.10">
    <property type="entry name" value="tt1808, chain A"/>
    <property type="match status" value="1"/>
</dbReference>
<evidence type="ECO:0000259" key="2">
    <source>
        <dbReference type="Pfam" id="PF05685"/>
    </source>
</evidence>
<accession>A0A6N7PUV6</accession>
<sequence length="213" mass="24059">MADVLQPGPMTLEQWADMDEDEPGELVDGVLVEEEVPTNLHELIVGWLLYELMTWAKQTGGRVLGSEHKLGVAPRRGRKPDVAVYAPRTRVNWQAPLSRVPPLLVVEVISRRARDVRRDRVEKLGDYACFGVRWYWLLDPDARLLEILELGADGRYTIARQASDERITVPGCEGLELDLADLWKTVDDARAEEGDYGEEGDDGEEANDERGRH</sequence>
<keyword evidence="3" id="KW-0378">Hydrolase</keyword>
<comment type="caution">
    <text evidence="3">The sequence shown here is derived from an EMBL/GenBank/DDBJ whole genome shotgun (WGS) entry which is preliminary data.</text>
</comment>
<keyword evidence="4" id="KW-1185">Reference proteome</keyword>
<evidence type="ECO:0000313" key="4">
    <source>
        <dbReference type="Proteomes" id="UP000440224"/>
    </source>
</evidence>
<name>A0A6N7PUV6_9BACT</name>
<organism evidence="3 4">
    <name type="scientific">Polyangium spumosum</name>
    <dbReference type="NCBI Taxonomy" id="889282"/>
    <lineage>
        <taxon>Bacteria</taxon>
        <taxon>Pseudomonadati</taxon>
        <taxon>Myxococcota</taxon>
        <taxon>Polyangia</taxon>
        <taxon>Polyangiales</taxon>
        <taxon>Polyangiaceae</taxon>
        <taxon>Polyangium</taxon>
    </lineage>
</organism>
<dbReference type="GO" id="GO:0004519">
    <property type="term" value="F:endonuclease activity"/>
    <property type="evidence" value="ECO:0007669"/>
    <property type="project" value="UniProtKB-KW"/>
</dbReference>
<feature type="compositionally biased region" description="Acidic residues" evidence="1">
    <location>
        <begin position="194"/>
        <end position="207"/>
    </location>
</feature>
<dbReference type="PANTHER" id="PTHR34107:SF2">
    <property type="entry name" value="SLL0888 PROTEIN"/>
    <property type="match status" value="1"/>
</dbReference>
<dbReference type="InterPro" id="IPR008538">
    <property type="entry name" value="Uma2"/>
</dbReference>
<dbReference type="Pfam" id="PF05685">
    <property type="entry name" value="Uma2"/>
    <property type="match status" value="1"/>
</dbReference>
<dbReference type="CDD" id="cd06260">
    <property type="entry name" value="DUF820-like"/>
    <property type="match status" value="1"/>
</dbReference>
<dbReference type="InterPro" id="IPR012296">
    <property type="entry name" value="Nuclease_put_TT1808"/>
</dbReference>
<proteinExistence type="predicted"/>
<keyword evidence="3" id="KW-0540">Nuclease</keyword>
<dbReference type="PANTHER" id="PTHR34107">
    <property type="entry name" value="SLL0198 PROTEIN-RELATED"/>
    <property type="match status" value="1"/>
</dbReference>
<gene>
    <name evidence="3" type="ORF">GF068_22085</name>
</gene>
<reference evidence="3 4" key="1">
    <citation type="submission" date="2019-10" db="EMBL/GenBank/DDBJ databases">
        <title>A soil myxobacterium in the family Polyangiaceae.</title>
        <authorList>
            <person name="Li Y."/>
            <person name="Wang J."/>
        </authorList>
    </citation>
    <scope>NUCLEOTIDE SEQUENCE [LARGE SCALE GENOMIC DNA]</scope>
    <source>
        <strain evidence="3 4">DSM 14734</strain>
    </source>
</reference>